<dbReference type="SMART" id="SM00014">
    <property type="entry name" value="acidPPc"/>
    <property type="match status" value="1"/>
</dbReference>
<dbReference type="EMBL" id="AVFL01000001">
    <property type="protein sequence ID" value="EWY42656.1"/>
    <property type="molecule type" value="Genomic_DNA"/>
</dbReference>
<dbReference type="STRING" id="1385369.N825_01945"/>
<evidence type="ECO:0000313" key="10">
    <source>
        <dbReference type="Proteomes" id="UP000019486"/>
    </source>
</evidence>
<proteinExistence type="predicted"/>
<evidence type="ECO:0000313" key="9">
    <source>
        <dbReference type="EMBL" id="EWY42656.1"/>
    </source>
</evidence>
<keyword evidence="5 7" id="KW-1133">Transmembrane helix</keyword>
<keyword evidence="6 7" id="KW-0472">Membrane</keyword>
<feature type="transmembrane region" description="Helical" evidence="7">
    <location>
        <begin position="187"/>
        <end position="206"/>
    </location>
</feature>
<dbReference type="Proteomes" id="UP000019486">
    <property type="component" value="Unassembled WGS sequence"/>
</dbReference>
<accession>W9HD64</accession>
<dbReference type="SUPFAM" id="SSF48317">
    <property type="entry name" value="Acid phosphatase/Vanadium-dependent haloperoxidase"/>
    <property type="match status" value="1"/>
</dbReference>
<sequence length="212" mass="22253">MENSYPLPRETRRPARARIARQPLAAKLQSRPPRGFGALDLAIRKYCLEDPGPIANAVKIAGRYGIKRHVLIPGFALCWVAGRKADLPELERAGKIGLTGVVATALVAEVIKRSLCRARPCDCGDSAEWGTKGARSFPSGHAGSAFAAATAIACVVEDRRVGAGALVAAGVLAGGRVIADRHWASDVLAGAALGTAVTALGAWWITRKDIGR</sequence>
<dbReference type="AlphaFoldDB" id="W9HD64"/>
<keyword evidence="2" id="KW-1003">Cell membrane</keyword>
<reference evidence="9 10" key="1">
    <citation type="submission" date="2013-08" db="EMBL/GenBank/DDBJ databases">
        <title>The genome sequence of Skermanella stibiiresistens.</title>
        <authorList>
            <person name="Zhu W."/>
            <person name="Wang G."/>
        </authorList>
    </citation>
    <scope>NUCLEOTIDE SEQUENCE [LARGE SCALE GENOMIC DNA]</scope>
    <source>
        <strain evidence="9 10">SB22</strain>
    </source>
</reference>
<organism evidence="9 10">
    <name type="scientific">Skermanella stibiiresistens SB22</name>
    <dbReference type="NCBI Taxonomy" id="1385369"/>
    <lineage>
        <taxon>Bacteria</taxon>
        <taxon>Pseudomonadati</taxon>
        <taxon>Pseudomonadota</taxon>
        <taxon>Alphaproteobacteria</taxon>
        <taxon>Rhodospirillales</taxon>
        <taxon>Azospirillaceae</taxon>
        <taxon>Skermanella</taxon>
    </lineage>
</organism>
<keyword evidence="10" id="KW-1185">Reference proteome</keyword>
<evidence type="ECO:0000256" key="7">
    <source>
        <dbReference type="SAM" id="Phobius"/>
    </source>
</evidence>
<dbReference type="RefSeq" id="WP_051511400.1">
    <property type="nucleotide sequence ID" value="NZ_AVFL01000001.1"/>
</dbReference>
<protein>
    <submittedName>
        <fullName evidence="9">Membrane protein</fullName>
    </submittedName>
</protein>
<dbReference type="PANTHER" id="PTHR14969:SF62">
    <property type="entry name" value="DECAPRENYLPHOSPHORYL-5-PHOSPHORIBOSE PHOSPHATASE RV3807C-RELATED"/>
    <property type="match status" value="1"/>
</dbReference>
<keyword evidence="3 7" id="KW-0812">Transmembrane</keyword>
<dbReference type="InterPro" id="IPR000326">
    <property type="entry name" value="PAP2/HPO"/>
</dbReference>
<comment type="caution">
    <text evidence="9">The sequence shown here is derived from an EMBL/GenBank/DDBJ whole genome shotgun (WGS) entry which is preliminary data.</text>
</comment>
<evidence type="ECO:0000259" key="8">
    <source>
        <dbReference type="SMART" id="SM00014"/>
    </source>
</evidence>
<dbReference type="GO" id="GO:0016787">
    <property type="term" value="F:hydrolase activity"/>
    <property type="evidence" value="ECO:0007669"/>
    <property type="project" value="UniProtKB-KW"/>
</dbReference>
<evidence type="ECO:0000256" key="1">
    <source>
        <dbReference type="ARBA" id="ARBA00004651"/>
    </source>
</evidence>
<dbReference type="Gene3D" id="1.20.144.10">
    <property type="entry name" value="Phosphatidic acid phosphatase type 2/haloperoxidase"/>
    <property type="match status" value="1"/>
</dbReference>
<evidence type="ECO:0000256" key="4">
    <source>
        <dbReference type="ARBA" id="ARBA00022801"/>
    </source>
</evidence>
<dbReference type="Pfam" id="PF01569">
    <property type="entry name" value="PAP2"/>
    <property type="match status" value="1"/>
</dbReference>
<keyword evidence="4" id="KW-0378">Hydrolase</keyword>
<dbReference type="InterPro" id="IPR036938">
    <property type="entry name" value="PAP2/HPO_sf"/>
</dbReference>
<dbReference type="PANTHER" id="PTHR14969">
    <property type="entry name" value="SPHINGOSINE-1-PHOSPHATE PHOSPHOHYDROLASE"/>
    <property type="match status" value="1"/>
</dbReference>
<evidence type="ECO:0000256" key="6">
    <source>
        <dbReference type="ARBA" id="ARBA00023136"/>
    </source>
</evidence>
<name>W9HD64_9PROT</name>
<dbReference type="GO" id="GO:0005886">
    <property type="term" value="C:plasma membrane"/>
    <property type="evidence" value="ECO:0007669"/>
    <property type="project" value="UniProtKB-SubCell"/>
</dbReference>
<feature type="domain" description="Phosphatidic acid phosphatase type 2/haloperoxidase" evidence="8">
    <location>
        <begin position="93"/>
        <end position="202"/>
    </location>
</feature>
<evidence type="ECO:0000256" key="5">
    <source>
        <dbReference type="ARBA" id="ARBA00022989"/>
    </source>
</evidence>
<evidence type="ECO:0000256" key="3">
    <source>
        <dbReference type="ARBA" id="ARBA00022692"/>
    </source>
</evidence>
<evidence type="ECO:0000256" key="2">
    <source>
        <dbReference type="ARBA" id="ARBA00022475"/>
    </source>
</evidence>
<comment type="subcellular location">
    <subcellularLocation>
        <location evidence="1">Cell membrane</location>
        <topology evidence="1">Multi-pass membrane protein</topology>
    </subcellularLocation>
</comment>
<gene>
    <name evidence="9" type="ORF">N825_01945</name>
</gene>